<keyword evidence="2" id="KW-0812">Transmembrane</keyword>
<feature type="compositionally biased region" description="Low complexity" evidence="1">
    <location>
        <begin position="1"/>
        <end position="11"/>
    </location>
</feature>
<accession>A2DKG9</accession>
<reference evidence="3" key="1">
    <citation type="submission" date="2006-10" db="EMBL/GenBank/DDBJ databases">
        <authorList>
            <person name="Amadeo P."/>
            <person name="Zhao Q."/>
            <person name="Wortman J."/>
            <person name="Fraser-Liggett C."/>
            <person name="Carlton J."/>
        </authorList>
    </citation>
    <scope>NUCLEOTIDE SEQUENCE</scope>
    <source>
        <strain evidence="3">G3</strain>
    </source>
</reference>
<gene>
    <name evidence="3" type="ORF">TVAG_190410</name>
</gene>
<evidence type="ECO:0000313" key="4">
    <source>
        <dbReference type="Proteomes" id="UP000001542"/>
    </source>
</evidence>
<feature type="region of interest" description="Disordered" evidence="1">
    <location>
        <begin position="1"/>
        <end position="29"/>
    </location>
</feature>
<proteinExistence type="predicted"/>
<protein>
    <submittedName>
        <fullName evidence="3">Uncharacterized protein</fullName>
    </submittedName>
</protein>
<reference evidence="3" key="2">
    <citation type="journal article" date="2007" name="Science">
        <title>Draft genome sequence of the sexually transmitted pathogen Trichomonas vaginalis.</title>
        <authorList>
            <person name="Carlton J.M."/>
            <person name="Hirt R.P."/>
            <person name="Silva J.C."/>
            <person name="Delcher A.L."/>
            <person name="Schatz M."/>
            <person name="Zhao Q."/>
            <person name="Wortman J.R."/>
            <person name="Bidwell S.L."/>
            <person name="Alsmark U.C.M."/>
            <person name="Besteiro S."/>
            <person name="Sicheritz-Ponten T."/>
            <person name="Noel C.J."/>
            <person name="Dacks J.B."/>
            <person name="Foster P.G."/>
            <person name="Simillion C."/>
            <person name="Van de Peer Y."/>
            <person name="Miranda-Saavedra D."/>
            <person name="Barton G.J."/>
            <person name="Westrop G.D."/>
            <person name="Mueller S."/>
            <person name="Dessi D."/>
            <person name="Fiori P.L."/>
            <person name="Ren Q."/>
            <person name="Paulsen I."/>
            <person name="Zhang H."/>
            <person name="Bastida-Corcuera F.D."/>
            <person name="Simoes-Barbosa A."/>
            <person name="Brown M.T."/>
            <person name="Hayes R.D."/>
            <person name="Mukherjee M."/>
            <person name="Okumura C.Y."/>
            <person name="Schneider R."/>
            <person name="Smith A.J."/>
            <person name="Vanacova S."/>
            <person name="Villalvazo M."/>
            <person name="Haas B.J."/>
            <person name="Pertea M."/>
            <person name="Feldblyum T.V."/>
            <person name="Utterback T.R."/>
            <person name="Shu C.L."/>
            <person name="Osoegawa K."/>
            <person name="de Jong P.J."/>
            <person name="Hrdy I."/>
            <person name="Horvathova L."/>
            <person name="Zubacova Z."/>
            <person name="Dolezal P."/>
            <person name="Malik S.B."/>
            <person name="Logsdon J.M. Jr."/>
            <person name="Henze K."/>
            <person name="Gupta A."/>
            <person name="Wang C.C."/>
            <person name="Dunne R.L."/>
            <person name="Upcroft J.A."/>
            <person name="Upcroft P."/>
            <person name="White O."/>
            <person name="Salzberg S.L."/>
            <person name="Tang P."/>
            <person name="Chiu C.-H."/>
            <person name="Lee Y.-S."/>
            <person name="Embley T.M."/>
            <person name="Coombs G.H."/>
            <person name="Mottram J.C."/>
            <person name="Tachezy J."/>
            <person name="Fraser-Liggett C.M."/>
            <person name="Johnson P.J."/>
        </authorList>
    </citation>
    <scope>NUCLEOTIDE SEQUENCE [LARGE SCALE GENOMIC DNA]</scope>
    <source>
        <strain evidence="3">G3</strain>
    </source>
</reference>
<dbReference type="Proteomes" id="UP000001542">
    <property type="component" value="Unassembled WGS sequence"/>
</dbReference>
<evidence type="ECO:0000313" key="3">
    <source>
        <dbReference type="EMBL" id="EAY19146.1"/>
    </source>
</evidence>
<sequence>MTTSNTNNNDNNNDDNNDQGSDQKTKTGKLGTGAIVGIIIGAIFIVALCIATIFIIKKRQIKAEKGSESQAQLMNLV</sequence>
<dbReference type="SMR" id="A2DKG9"/>
<dbReference type="VEuPathDB" id="TrichDB:TVAGG3_0996680"/>
<keyword evidence="4" id="KW-1185">Reference proteome</keyword>
<dbReference type="VEuPathDB" id="TrichDB:TVAG_190410"/>
<keyword evidence="2" id="KW-0472">Membrane</keyword>
<feature type="transmembrane region" description="Helical" evidence="2">
    <location>
        <begin position="34"/>
        <end position="56"/>
    </location>
</feature>
<keyword evidence="2" id="KW-1133">Transmembrane helix</keyword>
<dbReference type="KEGG" id="tva:5464667"/>
<name>A2DKG9_TRIV3</name>
<organism evidence="3 4">
    <name type="scientific">Trichomonas vaginalis (strain ATCC PRA-98 / G3)</name>
    <dbReference type="NCBI Taxonomy" id="412133"/>
    <lineage>
        <taxon>Eukaryota</taxon>
        <taxon>Metamonada</taxon>
        <taxon>Parabasalia</taxon>
        <taxon>Trichomonadida</taxon>
        <taxon>Trichomonadidae</taxon>
        <taxon>Trichomonas</taxon>
    </lineage>
</organism>
<evidence type="ECO:0000256" key="1">
    <source>
        <dbReference type="SAM" id="MobiDB-lite"/>
    </source>
</evidence>
<dbReference type="EMBL" id="DS113211">
    <property type="protein sequence ID" value="EAY19146.1"/>
    <property type="molecule type" value="Genomic_DNA"/>
</dbReference>
<evidence type="ECO:0000256" key="2">
    <source>
        <dbReference type="SAM" id="Phobius"/>
    </source>
</evidence>
<dbReference type="InParanoid" id="A2DKG9"/>
<dbReference type="RefSeq" id="XP_001580132.1">
    <property type="nucleotide sequence ID" value="XM_001580082.1"/>
</dbReference>
<dbReference type="AlphaFoldDB" id="A2DKG9"/>